<reference evidence="2" key="1">
    <citation type="journal article" date="2023" name="Int. J. Mol. Sci.">
        <title>Metagenomics Revealed a New Genus 'Candidatus Thiocaldithrix dubininis' gen. nov., sp. nov. and a New Species 'Candidatus Thiothrix putei' sp. nov. in the Family Thiotrichaceae, Some Members of Which Have Traits of Both Na+- and H+-Motive Energetics.</title>
        <authorList>
            <person name="Ravin N.V."/>
            <person name="Muntyan M.S."/>
            <person name="Smolyakov D.D."/>
            <person name="Rudenko T.S."/>
            <person name="Beletsky A.V."/>
            <person name="Mardanov A.V."/>
            <person name="Grabovich M.Y."/>
        </authorList>
    </citation>
    <scope>NUCLEOTIDE SEQUENCE</scope>
    <source>
        <strain evidence="2">GKL-01</strain>
    </source>
</reference>
<sequence>MRLVSLIGLLCSGLCLSACDEQTAKPDNLPWQVTLNAQHNPEVFHVTVGQNSLRQTIEQLKSFPEIAVFSYEDGSRTLEAYFGKQRIGLFEAKLVAEVAIDDATVTKLQQNATKKEGMASGQWKFELAETDLKTINDLPIRSLIYIPVIDYPSNIVEERFGKPFEIKPTQQKDVELWLYPDKSMILMLDRNGGDIFYYGSADYYPILQKTLLTAKPRHD</sequence>
<organism evidence="2">
    <name type="scientific">Candidatus Thiocaldithrix dubininis</name>
    <dbReference type="NCBI Taxonomy" id="3080823"/>
    <lineage>
        <taxon>Bacteria</taxon>
        <taxon>Pseudomonadati</taxon>
        <taxon>Pseudomonadota</taxon>
        <taxon>Gammaproteobacteria</taxon>
        <taxon>Thiotrichales</taxon>
        <taxon>Thiotrichaceae</taxon>
        <taxon>Candidatus Thiocaldithrix</taxon>
    </lineage>
</organism>
<feature type="signal peptide" evidence="1">
    <location>
        <begin position="1"/>
        <end position="17"/>
    </location>
</feature>
<proteinExistence type="predicted"/>
<dbReference type="EMBL" id="CP124755">
    <property type="protein sequence ID" value="WGZ90652.1"/>
    <property type="molecule type" value="Genomic_DNA"/>
</dbReference>
<accession>A0AA95H460</accession>
<evidence type="ECO:0008006" key="3">
    <source>
        <dbReference type="Google" id="ProtNLM"/>
    </source>
</evidence>
<dbReference type="Proteomes" id="UP001300672">
    <property type="component" value="Chromosome"/>
</dbReference>
<evidence type="ECO:0000313" key="2">
    <source>
        <dbReference type="EMBL" id="WGZ90652.1"/>
    </source>
</evidence>
<keyword evidence="1" id="KW-0732">Signal</keyword>
<reference evidence="2" key="2">
    <citation type="submission" date="2023-04" db="EMBL/GenBank/DDBJ databases">
        <authorList>
            <person name="Beletskiy A.V."/>
            <person name="Mardanov A.V."/>
            <person name="Ravin N.V."/>
        </authorList>
    </citation>
    <scope>NUCLEOTIDE SEQUENCE</scope>
    <source>
        <strain evidence="2">GKL-01</strain>
    </source>
</reference>
<feature type="chain" id="PRO_5041673688" description="Lipoprotein" evidence="1">
    <location>
        <begin position="18"/>
        <end position="219"/>
    </location>
</feature>
<name>A0AA95H460_9GAMM</name>
<evidence type="ECO:0000256" key="1">
    <source>
        <dbReference type="SAM" id="SignalP"/>
    </source>
</evidence>
<dbReference type="KEGG" id="tdu:QJT80_14345"/>
<protein>
    <recommendedName>
        <fullName evidence="3">Lipoprotein</fullName>
    </recommendedName>
</protein>
<dbReference type="AlphaFoldDB" id="A0AA95H460"/>
<gene>
    <name evidence="2" type="ORF">QJT80_14345</name>
</gene>